<reference evidence="2 3" key="1">
    <citation type="journal article" date="2019" name="Commun. Biol.">
        <title>The bagworm genome reveals a unique fibroin gene that provides high tensile strength.</title>
        <authorList>
            <person name="Kono N."/>
            <person name="Nakamura H."/>
            <person name="Ohtoshi R."/>
            <person name="Tomita M."/>
            <person name="Numata K."/>
            <person name="Arakawa K."/>
        </authorList>
    </citation>
    <scope>NUCLEOTIDE SEQUENCE [LARGE SCALE GENOMIC DNA]</scope>
</reference>
<evidence type="ECO:0000313" key="3">
    <source>
        <dbReference type="Proteomes" id="UP000299102"/>
    </source>
</evidence>
<dbReference type="AlphaFoldDB" id="A0A4C1ZR35"/>
<feature type="region of interest" description="Disordered" evidence="1">
    <location>
        <begin position="79"/>
        <end position="98"/>
    </location>
</feature>
<comment type="caution">
    <text evidence="2">The sequence shown here is derived from an EMBL/GenBank/DDBJ whole genome shotgun (WGS) entry which is preliminary data.</text>
</comment>
<keyword evidence="3" id="KW-1185">Reference proteome</keyword>
<proteinExistence type="predicted"/>
<organism evidence="2 3">
    <name type="scientific">Eumeta variegata</name>
    <name type="common">Bagworm moth</name>
    <name type="synonym">Eumeta japonica</name>
    <dbReference type="NCBI Taxonomy" id="151549"/>
    <lineage>
        <taxon>Eukaryota</taxon>
        <taxon>Metazoa</taxon>
        <taxon>Ecdysozoa</taxon>
        <taxon>Arthropoda</taxon>
        <taxon>Hexapoda</taxon>
        <taxon>Insecta</taxon>
        <taxon>Pterygota</taxon>
        <taxon>Neoptera</taxon>
        <taxon>Endopterygota</taxon>
        <taxon>Lepidoptera</taxon>
        <taxon>Glossata</taxon>
        <taxon>Ditrysia</taxon>
        <taxon>Tineoidea</taxon>
        <taxon>Psychidae</taxon>
        <taxon>Oiketicinae</taxon>
        <taxon>Eumeta</taxon>
    </lineage>
</organism>
<dbReference type="Proteomes" id="UP000299102">
    <property type="component" value="Unassembled WGS sequence"/>
</dbReference>
<dbReference type="OrthoDB" id="412981at2759"/>
<accession>A0A4C1ZR35</accession>
<evidence type="ECO:0000256" key="1">
    <source>
        <dbReference type="SAM" id="MobiDB-lite"/>
    </source>
</evidence>
<evidence type="ECO:0000313" key="2">
    <source>
        <dbReference type="EMBL" id="GBP89419.1"/>
    </source>
</evidence>
<protein>
    <submittedName>
        <fullName evidence="2">Uncharacterized protein</fullName>
    </submittedName>
</protein>
<sequence>MLWARTRCTRAKCDLNRTAQKLRKAIWTFRGAAWEETIKQTGDNWNYLHLLCRHLTRAPAPVCPLFDRTKMRRYAAKDRTEIPSEHLEEQFTPHPSLD</sequence>
<name>A0A4C1ZR35_EUMVA</name>
<gene>
    <name evidence="2" type="ORF">EVAR_89127_1</name>
</gene>
<dbReference type="EMBL" id="BGZK01002001">
    <property type="protein sequence ID" value="GBP89419.1"/>
    <property type="molecule type" value="Genomic_DNA"/>
</dbReference>